<organism evidence="2 3">
    <name type="scientific">Crateriforma conspicua</name>
    <dbReference type="NCBI Taxonomy" id="2527996"/>
    <lineage>
        <taxon>Bacteria</taxon>
        <taxon>Pseudomonadati</taxon>
        <taxon>Planctomycetota</taxon>
        <taxon>Planctomycetia</taxon>
        <taxon>Planctomycetales</taxon>
        <taxon>Planctomycetaceae</taxon>
        <taxon>Crateriforma</taxon>
    </lineage>
</organism>
<reference evidence="2 3" key="1">
    <citation type="submission" date="2019-02" db="EMBL/GenBank/DDBJ databases">
        <title>Deep-cultivation of Planctomycetes and their phenomic and genomic characterization uncovers novel biology.</title>
        <authorList>
            <person name="Wiegand S."/>
            <person name="Jogler M."/>
            <person name="Boedeker C."/>
            <person name="Pinto D."/>
            <person name="Vollmers J."/>
            <person name="Rivas-Marin E."/>
            <person name="Kohn T."/>
            <person name="Peeters S.H."/>
            <person name="Heuer A."/>
            <person name="Rast P."/>
            <person name="Oberbeckmann S."/>
            <person name="Bunk B."/>
            <person name="Jeske O."/>
            <person name="Meyerdierks A."/>
            <person name="Storesund J.E."/>
            <person name="Kallscheuer N."/>
            <person name="Luecker S."/>
            <person name="Lage O.M."/>
            <person name="Pohl T."/>
            <person name="Merkel B.J."/>
            <person name="Hornburger P."/>
            <person name="Mueller R.-W."/>
            <person name="Bruemmer F."/>
            <person name="Labrenz M."/>
            <person name="Spormann A.M."/>
            <person name="Op Den Camp H."/>
            <person name="Overmann J."/>
            <person name="Amann R."/>
            <person name="Jetten M.S.M."/>
            <person name="Mascher T."/>
            <person name="Medema M.H."/>
            <person name="Devos D.P."/>
            <person name="Kaster A.-K."/>
            <person name="Ovreas L."/>
            <person name="Rohde M."/>
            <person name="Galperin M.Y."/>
            <person name="Jogler C."/>
        </authorList>
    </citation>
    <scope>NUCLEOTIDE SEQUENCE [LARGE SCALE GENOMIC DNA]</scope>
    <source>
        <strain evidence="2 3">Pan14r</strain>
    </source>
</reference>
<sequence>MVGFVVILTGFAVAGLISELLPFLRSMSYPTGLAIGCFPFVLWLNCCQSKDFTLRGYLRLLVFLFVFWTLQGGLNDLLLVPVAIAITLAALPFEIALGRLVLSALPGSSAQNRG</sequence>
<dbReference type="EMBL" id="SJPL01000005">
    <property type="protein sequence ID" value="TWT64916.1"/>
    <property type="molecule type" value="Genomic_DNA"/>
</dbReference>
<keyword evidence="1" id="KW-0812">Transmembrane</keyword>
<protein>
    <submittedName>
        <fullName evidence="2">Uncharacterized protein</fullName>
    </submittedName>
</protein>
<comment type="caution">
    <text evidence="2">The sequence shown here is derived from an EMBL/GenBank/DDBJ whole genome shotgun (WGS) entry which is preliminary data.</text>
</comment>
<feature type="transmembrane region" description="Helical" evidence="1">
    <location>
        <begin position="57"/>
        <end position="74"/>
    </location>
</feature>
<keyword evidence="1" id="KW-1133">Transmembrane helix</keyword>
<dbReference type="AlphaFoldDB" id="A0A5C5XNY6"/>
<name>A0A5C5XNY6_9PLAN</name>
<keyword evidence="1" id="KW-0472">Membrane</keyword>
<accession>A0A5C5XNY6</accession>
<evidence type="ECO:0000256" key="1">
    <source>
        <dbReference type="SAM" id="Phobius"/>
    </source>
</evidence>
<evidence type="ECO:0000313" key="3">
    <source>
        <dbReference type="Proteomes" id="UP000317238"/>
    </source>
</evidence>
<feature type="transmembrane region" description="Helical" evidence="1">
    <location>
        <begin position="80"/>
        <end position="102"/>
    </location>
</feature>
<gene>
    <name evidence="2" type="ORF">Pan14r_54860</name>
</gene>
<feature type="transmembrane region" description="Helical" evidence="1">
    <location>
        <begin position="28"/>
        <end position="45"/>
    </location>
</feature>
<keyword evidence="3" id="KW-1185">Reference proteome</keyword>
<evidence type="ECO:0000313" key="2">
    <source>
        <dbReference type="EMBL" id="TWT64916.1"/>
    </source>
</evidence>
<proteinExistence type="predicted"/>
<dbReference type="Proteomes" id="UP000317238">
    <property type="component" value="Unassembled WGS sequence"/>
</dbReference>